<evidence type="ECO:0000256" key="1">
    <source>
        <dbReference type="SAM" id="SignalP"/>
    </source>
</evidence>
<feature type="signal peptide" evidence="1">
    <location>
        <begin position="1"/>
        <end position="19"/>
    </location>
</feature>
<organism evidence="2 3">
    <name type="scientific">Vibrio rotiferianus</name>
    <dbReference type="NCBI Taxonomy" id="190895"/>
    <lineage>
        <taxon>Bacteria</taxon>
        <taxon>Pseudomonadati</taxon>
        <taxon>Pseudomonadota</taxon>
        <taxon>Gammaproteobacteria</taxon>
        <taxon>Vibrionales</taxon>
        <taxon>Vibrionaceae</taxon>
        <taxon>Vibrio</taxon>
    </lineage>
</organism>
<keyword evidence="1" id="KW-0732">Signal</keyword>
<reference evidence="2 3" key="1">
    <citation type="submission" date="2019-08" db="EMBL/GenBank/DDBJ databases">
        <title>Draft genome sequencing and comparative genomics of hatchery-associated Vibrios.</title>
        <authorList>
            <person name="Kehlet-Delgado H."/>
            <person name="Mueller R.S."/>
        </authorList>
    </citation>
    <scope>NUCLEOTIDE SEQUENCE [LARGE SCALE GENOMIC DNA]</scope>
    <source>
        <strain evidence="2 3">00-78-3</strain>
    </source>
</reference>
<feature type="chain" id="PRO_5031012915" evidence="1">
    <location>
        <begin position="20"/>
        <end position="159"/>
    </location>
</feature>
<protein>
    <submittedName>
        <fullName evidence="2">Uncharacterized protein</fullName>
    </submittedName>
</protein>
<dbReference type="EMBL" id="VTYN01000047">
    <property type="protein sequence ID" value="NOH51039.1"/>
    <property type="molecule type" value="Genomic_DNA"/>
</dbReference>
<dbReference type="Proteomes" id="UP000572072">
    <property type="component" value="Unassembled WGS sequence"/>
</dbReference>
<gene>
    <name evidence="2" type="ORF">F0262_23750</name>
</gene>
<accession>A0A7Y4E4I0</accession>
<dbReference type="AlphaFoldDB" id="A0A7Y4E4I0"/>
<evidence type="ECO:0000313" key="2">
    <source>
        <dbReference type="EMBL" id="NOH51039.1"/>
    </source>
</evidence>
<proteinExistence type="predicted"/>
<sequence length="159" mass="18445">MQRLFIAILLILLSSTSLSSPLHNNGISINNIEYWGEYSFEKFGTSEVNYEWVFNKSSSTLIIIKSECKSCKPFDESNVAEINTIDDFNVSALLINHKYGNGIYQIHKHSKNINFLIFKIFHKGYYYKFQLGIPNNTNQSVFFEQSIEFLRAINSFTIF</sequence>
<comment type="caution">
    <text evidence="2">The sequence shown here is derived from an EMBL/GenBank/DDBJ whole genome shotgun (WGS) entry which is preliminary data.</text>
</comment>
<evidence type="ECO:0000313" key="3">
    <source>
        <dbReference type="Proteomes" id="UP000572072"/>
    </source>
</evidence>
<name>A0A7Y4E4I0_9VIBR</name>